<name>A0A377G829_9GAMM</name>
<dbReference type="EMBL" id="UGGT01000001">
    <property type="protein sequence ID" value="STO20985.1"/>
    <property type="molecule type" value="Genomic_DNA"/>
</dbReference>
<gene>
    <name evidence="2" type="ORF">NCTC11370_01046</name>
</gene>
<keyword evidence="1" id="KW-0812">Transmembrane</keyword>
<keyword evidence="1" id="KW-1133">Transmembrane helix</keyword>
<reference evidence="2 3" key="1">
    <citation type="submission" date="2018-06" db="EMBL/GenBank/DDBJ databases">
        <authorList>
            <consortium name="Pathogen Informatics"/>
            <person name="Doyle S."/>
        </authorList>
    </citation>
    <scope>NUCLEOTIDE SEQUENCE [LARGE SCALE GENOMIC DNA]</scope>
    <source>
        <strain evidence="2 3">NCTC11370</strain>
    </source>
</reference>
<proteinExistence type="predicted"/>
<organism evidence="2 3">
    <name type="scientific">Fluoribacter dumoffii</name>
    <dbReference type="NCBI Taxonomy" id="463"/>
    <lineage>
        <taxon>Bacteria</taxon>
        <taxon>Pseudomonadati</taxon>
        <taxon>Pseudomonadota</taxon>
        <taxon>Gammaproteobacteria</taxon>
        <taxon>Legionellales</taxon>
        <taxon>Legionellaceae</taxon>
        <taxon>Fluoribacter</taxon>
    </lineage>
</organism>
<evidence type="ECO:0000313" key="2">
    <source>
        <dbReference type="EMBL" id="STO20985.1"/>
    </source>
</evidence>
<accession>A0A377G829</accession>
<feature type="transmembrane region" description="Helical" evidence="1">
    <location>
        <begin position="7"/>
        <end position="25"/>
    </location>
</feature>
<evidence type="ECO:0000256" key="1">
    <source>
        <dbReference type="SAM" id="Phobius"/>
    </source>
</evidence>
<keyword evidence="3" id="KW-1185">Reference proteome</keyword>
<keyword evidence="1" id="KW-0472">Membrane</keyword>
<dbReference type="Proteomes" id="UP000254554">
    <property type="component" value="Unassembled WGS sequence"/>
</dbReference>
<protein>
    <submittedName>
        <fullName evidence="2">Uncharacterized protein</fullName>
    </submittedName>
</protein>
<sequence length="43" mass="4908">MMKVLNALLIVLLTIIDIIMVIIYSDGIAFKTTLTRLLNKIFQ</sequence>
<dbReference type="STRING" id="1094715.GCA_000236165_01375"/>
<dbReference type="AlphaFoldDB" id="A0A377G829"/>
<evidence type="ECO:0000313" key="3">
    <source>
        <dbReference type="Proteomes" id="UP000254554"/>
    </source>
</evidence>